<dbReference type="Pfam" id="PF19078">
    <property type="entry name" value="Big_12"/>
    <property type="match status" value="1"/>
</dbReference>
<evidence type="ECO:0000259" key="1">
    <source>
        <dbReference type="PROSITE" id="PS51208"/>
    </source>
</evidence>
<dbReference type="InterPro" id="IPR036709">
    <property type="entry name" value="Autotransporte_beta_dom_sf"/>
</dbReference>
<protein>
    <recommendedName>
        <fullName evidence="1">Autotransporter domain-containing protein</fullName>
    </recommendedName>
</protein>
<sequence length="425" mass="44701">AYNVTASSGALTSVTFALSNLDVTAPSVILSTLSTATVPDQTFAVTAIFSEPVDGFTSTDVAVTNGNATALSGSGASYVITISPTGGGETSVSVPANVAQDASGNDNLASNTLSIQSNTVTETTRVLTRFIERRAGLLLGSQPSLTGFLSGNTSSLFNANITSSQGSFKFSSSPKSAIWTSFQGSMAKDDDTESAYFLGAVGAHVKLNQNLLGGVLLEYDYLEQDTGASNVTGHGWMVGPYMVTKIPNKDLYFEGRLLYGQSSNEISPFGTYTDSMSTERFLAMMKISGDVQYRVTTLTPKLQLSYASEDQDAYKDSLGNEIPSQGVALRELEIGLDFATEASFPQASGELTLTGGVSAISSDMTYSGAASETSGGSGGPRARVNLGFNYRLSDQGLIIFDTYYDGLGLSDYESYGLKIGMKLEF</sequence>
<evidence type="ECO:0000313" key="2">
    <source>
        <dbReference type="EMBL" id="PIL20052.1"/>
    </source>
</evidence>
<proteinExistence type="predicted"/>
<name>A0A2G8REU8_9RHOB</name>
<keyword evidence="3" id="KW-1185">Reference proteome</keyword>
<evidence type="ECO:0000313" key="3">
    <source>
        <dbReference type="Proteomes" id="UP000231259"/>
    </source>
</evidence>
<dbReference type="SUPFAM" id="SSF103515">
    <property type="entry name" value="Autotransporter"/>
    <property type="match status" value="1"/>
</dbReference>
<dbReference type="InterPro" id="IPR006315">
    <property type="entry name" value="OM_autotransptr_brl_dom"/>
</dbReference>
<dbReference type="AlphaFoldDB" id="A0A2G8REU8"/>
<dbReference type="Proteomes" id="UP000231259">
    <property type="component" value="Unassembled WGS sequence"/>
</dbReference>
<dbReference type="OrthoDB" id="9773411at2"/>
<dbReference type="InterPro" id="IPR044048">
    <property type="entry name" value="Big_12"/>
</dbReference>
<gene>
    <name evidence="2" type="ORF">P775_11255</name>
</gene>
<dbReference type="NCBIfam" id="TIGR01414">
    <property type="entry name" value="autotrans_barl"/>
    <property type="match status" value="1"/>
</dbReference>
<comment type="caution">
    <text evidence="2">The sequence shown here is derived from an EMBL/GenBank/DDBJ whole genome shotgun (WGS) entry which is preliminary data.</text>
</comment>
<dbReference type="PANTHER" id="PTHR34677">
    <property type="match status" value="1"/>
</dbReference>
<feature type="domain" description="Autotransporter" evidence="1">
    <location>
        <begin position="171"/>
        <end position="425"/>
    </location>
</feature>
<dbReference type="SMART" id="SM00869">
    <property type="entry name" value="Autotransporter"/>
    <property type="match status" value="1"/>
</dbReference>
<accession>A0A2G8REU8</accession>
<dbReference type="GO" id="GO:0019867">
    <property type="term" value="C:outer membrane"/>
    <property type="evidence" value="ECO:0007669"/>
    <property type="project" value="InterPro"/>
</dbReference>
<dbReference type="RefSeq" id="WP_143520872.1">
    <property type="nucleotide sequence ID" value="NZ_AWWI01000067.1"/>
</dbReference>
<reference evidence="2 3" key="1">
    <citation type="submission" date="2013-09" db="EMBL/GenBank/DDBJ databases">
        <title>Genome sequencing of Phaeobacter antarcticus sp. nov. SM1211.</title>
        <authorList>
            <person name="Zhang X.-Y."/>
            <person name="Liu C."/>
            <person name="Chen X.-L."/>
            <person name="Xie B.-B."/>
            <person name="Qin Q.-L."/>
            <person name="Rong J.-C."/>
            <person name="Zhang Y.-Z."/>
        </authorList>
    </citation>
    <scope>NUCLEOTIDE SEQUENCE [LARGE SCALE GENOMIC DNA]</scope>
    <source>
        <strain evidence="2 3">SM1211</strain>
    </source>
</reference>
<dbReference type="Gene3D" id="2.40.128.130">
    <property type="entry name" value="Autotransporter beta-domain"/>
    <property type="match status" value="1"/>
</dbReference>
<feature type="non-terminal residue" evidence="2">
    <location>
        <position position="1"/>
    </location>
</feature>
<dbReference type="PROSITE" id="PS51208">
    <property type="entry name" value="AUTOTRANSPORTER"/>
    <property type="match status" value="1"/>
</dbReference>
<dbReference type="EMBL" id="AWWI01000067">
    <property type="protein sequence ID" value="PIL20052.1"/>
    <property type="molecule type" value="Genomic_DNA"/>
</dbReference>
<organism evidence="2 3">
    <name type="scientific">Puniceibacterium antarcticum</name>
    <dbReference type="NCBI Taxonomy" id="1206336"/>
    <lineage>
        <taxon>Bacteria</taxon>
        <taxon>Pseudomonadati</taxon>
        <taxon>Pseudomonadota</taxon>
        <taxon>Alphaproteobacteria</taxon>
        <taxon>Rhodobacterales</taxon>
        <taxon>Paracoccaceae</taxon>
        <taxon>Puniceibacterium</taxon>
    </lineage>
</organism>
<dbReference type="PANTHER" id="PTHR34677:SF3">
    <property type="entry name" value="BACTERIAL IG-LIKE DOMAIN-CONTAINING PROTEIN"/>
    <property type="match status" value="1"/>
</dbReference>
<dbReference type="InterPro" id="IPR005546">
    <property type="entry name" value="Autotransporte_beta"/>
</dbReference>